<sequence length="149" mass="16024">MERDIYIQNNWSAQDAALLKAEFALYNHRAVVRFACDCAERACQRATADNRAYAAILAGRGWADGRMSVADARAAAFAAHEAARGAVTPVSQFACRSAGHAAATAHVITHAVAAADYSAKAAPDPLEERAWQYTHLLSMLQNMADGFAR</sequence>
<name>A0A644XPR1_9ZZZZ</name>
<dbReference type="Pfam" id="PF21805">
    <property type="entry name" value="Imm5_like"/>
    <property type="match status" value="1"/>
</dbReference>
<feature type="domain" description="Imm-5-like" evidence="1">
    <location>
        <begin position="26"/>
        <end position="136"/>
    </location>
</feature>
<organism evidence="2">
    <name type="scientific">bioreactor metagenome</name>
    <dbReference type="NCBI Taxonomy" id="1076179"/>
    <lineage>
        <taxon>unclassified sequences</taxon>
        <taxon>metagenomes</taxon>
        <taxon>ecological metagenomes</taxon>
    </lineage>
</organism>
<gene>
    <name evidence="2" type="ORF">SDC9_64160</name>
</gene>
<evidence type="ECO:0000313" key="2">
    <source>
        <dbReference type="EMBL" id="MPM17761.1"/>
    </source>
</evidence>
<dbReference type="InterPro" id="IPR048667">
    <property type="entry name" value="Imm5-like"/>
</dbReference>
<comment type="caution">
    <text evidence="2">The sequence shown here is derived from an EMBL/GenBank/DDBJ whole genome shotgun (WGS) entry which is preliminary data.</text>
</comment>
<dbReference type="AlphaFoldDB" id="A0A644XPR1"/>
<proteinExistence type="predicted"/>
<evidence type="ECO:0000259" key="1">
    <source>
        <dbReference type="Pfam" id="PF21805"/>
    </source>
</evidence>
<reference evidence="2" key="1">
    <citation type="submission" date="2019-08" db="EMBL/GenBank/DDBJ databases">
        <authorList>
            <person name="Kucharzyk K."/>
            <person name="Murdoch R.W."/>
            <person name="Higgins S."/>
            <person name="Loffler F."/>
        </authorList>
    </citation>
    <scope>NUCLEOTIDE SEQUENCE</scope>
</reference>
<dbReference type="EMBL" id="VSSQ01002857">
    <property type="protein sequence ID" value="MPM17761.1"/>
    <property type="molecule type" value="Genomic_DNA"/>
</dbReference>
<accession>A0A644XPR1</accession>
<protein>
    <recommendedName>
        <fullName evidence="1">Imm-5-like domain-containing protein</fullName>
    </recommendedName>
</protein>